<evidence type="ECO:0000259" key="1">
    <source>
        <dbReference type="Pfam" id="PF08964"/>
    </source>
</evidence>
<feature type="domain" description="Calcium-dependent cell adhesion molecule N-terminal" evidence="1">
    <location>
        <begin position="7"/>
        <end position="88"/>
    </location>
</feature>
<dbReference type="InterPro" id="IPR052885">
    <property type="entry name" value="Dictyostelium_CAD"/>
</dbReference>
<dbReference type="Proteomes" id="UP000293360">
    <property type="component" value="Unassembled WGS sequence"/>
</dbReference>
<gene>
    <name evidence="3" type="ORF">DL764_001226</name>
</gene>
<keyword evidence="4" id="KW-1185">Reference proteome</keyword>
<dbReference type="Gene3D" id="2.60.20.10">
    <property type="entry name" value="Crystallins"/>
    <property type="match status" value="1"/>
</dbReference>
<dbReference type="InterPro" id="IPR038423">
    <property type="entry name" value="CAD_C_sf"/>
</dbReference>
<dbReference type="Pfam" id="PF14564">
    <property type="entry name" value="Membrane_bind"/>
    <property type="match status" value="1"/>
</dbReference>
<sequence>MAPTAASTEAWFYTQENYGGSKNSYKVGEDINLYPGSLNDKFNSVAVGSSAKVLAWQHDNASGNYAELTGDTASLKSIGGLSRFKVVDDDTRAIAFKFRDATGGGQRQYSLKIDAADVGAITLHAPDDADDGEWNLVGTIREEGPPVTTAVYIRDERSGVYVAVGSVFFQWNSAAKQVDVVEGDNFPKQLSIERADASKFVVTLTSNEPSA</sequence>
<feature type="domain" description="Calcium-dependent cell adhesion molecule 1 membrane-binding" evidence="2">
    <location>
        <begin position="94"/>
        <end position="204"/>
    </location>
</feature>
<dbReference type="GO" id="GO:0098609">
    <property type="term" value="P:cell-cell adhesion"/>
    <property type="evidence" value="ECO:0007669"/>
    <property type="project" value="InterPro"/>
</dbReference>
<dbReference type="InterPro" id="IPR029283">
    <property type="entry name" value="Membrane-bd"/>
</dbReference>
<dbReference type="Pfam" id="PF08964">
    <property type="entry name" value="Crystall_3"/>
    <property type="match status" value="1"/>
</dbReference>
<proteinExistence type="predicted"/>
<evidence type="ECO:0000313" key="3">
    <source>
        <dbReference type="EMBL" id="RYP09541.1"/>
    </source>
</evidence>
<comment type="caution">
    <text evidence="3">The sequence shown here is derived from an EMBL/GenBank/DDBJ whole genome shotgun (WGS) entry which is preliminary data.</text>
</comment>
<organism evidence="3 4">
    <name type="scientific">Monosporascus ibericus</name>
    <dbReference type="NCBI Taxonomy" id="155417"/>
    <lineage>
        <taxon>Eukaryota</taxon>
        <taxon>Fungi</taxon>
        <taxon>Dikarya</taxon>
        <taxon>Ascomycota</taxon>
        <taxon>Pezizomycotina</taxon>
        <taxon>Sordariomycetes</taxon>
        <taxon>Xylariomycetidae</taxon>
        <taxon>Xylariales</taxon>
        <taxon>Xylariales incertae sedis</taxon>
        <taxon>Monosporascus</taxon>
    </lineage>
</organism>
<evidence type="ECO:0000259" key="2">
    <source>
        <dbReference type="Pfam" id="PF14564"/>
    </source>
</evidence>
<evidence type="ECO:0000313" key="4">
    <source>
        <dbReference type="Proteomes" id="UP000293360"/>
    </source>
</evidence>
<dbReference type="PANTHER" id="PTHR38083:SF1">
    <property type="entry name" value="CALCIUM-DEPENDENT CELL ADHESION MOLECULE 1-RELATED"/>
    <property type="match status" value="1"/>
</dbReference>
<dbReference type="AlphaFoldDB" id="A0A4Q4TQF5"/>
<dbReference type="Gene3D" id="2.60.40.1720">
    <property type="entry name" value="Calcium-dependent cell adhesion molecule-1"/>
    <property type="match status" value="1"/>
</dbReference>
<dbReference type="GO" id="GO:0016020">
    <property type="term" value="C:membrane"/>
    <property type="evidence" value="ECO:0007669"/>
    <property type="project" value="InterPro"/>
</dbReference>
<accession>A0A4Q4TQF5</accession>
<name>A0A4Q4TQF5_9PEZI</name>
<dbReference type="OrthoDB" id="4607847at2759"/>
<reference evidence="3 4" key="1">
    <citation type="submission" date="2018-06" db="EMBL/GenBank/DDBJ databases">
        <title>Complete Genomes of Monosporascus.</title>
        <authorList>
            <person name="Robinson A.J."/>
            <person name="Natvig D.O."/>
        </authorList>
    </citation>
    <scope>NUCLEOTIDE SEQUENCE [LARGE SCALE GENOMIC DNA]</scope>
    <source>
        <strain evidence="3 4">CBS 110550</strain>
    </source>
</reference>
<dbReference type="InterPro" id="IPR011024">
    <property type="entry name" value="G_crystallin-like"/>
</dbReference>
<dbReference type="PANTHER" id="PTHR38083">
    <property type="entry name" value="CALCIUM-DEPENDENT CELL ADHESION MOLECULE 1-RELATED"/>
    <property type="match status" value="1"/>
</dbReference>
<dbReference type="InterPro" id="IPR015059">
    <property type="entry name" value="Ca_cell_adhesion_N_dom"/>
</dbReference>
<dbReference type="SUPFAM" id="SSF49695">
    <property type="entry name" value="gamma-Crystallin-like"/>
    <property type="match status" value="1"/>
</dbReference>
<protein>
    <submittedName>
        <fullName evidence="3">Uncharacterized protein</fullName>
    </submittedName>
</protein>
<dbReference type="EMBL" id="QJNU01000034">
    <property type="protein sequence ID" value="RYP09541.1"/>
    <property type="molecule type" value="Genomic_DNA"/>
</dbReference>